<gene>
    <name evidence="1" type="ORF">BSTOLATCC_MIC57925</name>
</gene>
<dbReference type="PANTHER" id="PTHR35397">
    <property type="entry name" value="C2 DOMAIN-CONTAINING PROTEIN-RELATED"/>
    <property type="match status" value="1"/>
</dbReference>
<comment type="caution">
    <text evidence="1">The sequence shown here is derived from an EMBL/GenBank/DDBJ whole genome shotgun (WGS) entry which is preliminary data.</text>
</comment>
<keyword evidence="2" id="KW-1185">Reference proteome</keyword>
<dbReference type="InterPro" id="IPR013887">
    <property type="entry name" value="UPF0592"/>
</dbReference>
<protein>
    <submittedName>
        <fullName evidence="1">Uncharacterized protein</fullName>
    </submittedName>
</protein>
<proteinExistence type="predicted"/>
<accession>A0AAU9KBY9</accession>
<evidence type="ECO:0000313" key="1">
    <source>
        <dbReference type="EMBL" id="CAG9333105.1"/>
    </source>
</evidence>
<name>A0AAU9KBY9_9CILI</name>
<dbReference type="PANTHER" id="PTHR35397:SF1">
    <property type="entry name" value="ARMADILLO-LIKE HELICAL DOMAIN-CONTAINING PROTEIN"/>
    <property type="match status" value="1"/>
</dbReference>
<organism evidence="1 2">
    <name type="scientific">Blepharisma stoltei</name>
    <dbReference type="NCBI Taxonomy" id="1481888"/>
    <lineage>
        <taxon>Eukaryota</taxon>
        <taxon>Sar</taxon>
        <taxon>Alveolata</taxon>
        <taxon>Ciliophora</taxon>
        <taxon>Postciliodesmatophora</taxon>
        <taxon>Heterotrichea</taxon>
        <taxon>Heterotrichida</taxon>
        <taxon>Blepharismidae</taxon>
        <taxon>Blepharisma</taxon>
    </lineage>
</organism>
<sequence>MGNCIRTNQKKPSILRVESFVDRKGNKIKLDFKICISSIKILGLNKAKANLIIKFDTVKLNFDEKNNENEAFEWNVERRFDYSTLLEAINQSAMSLEVYSNEKLKAKTEIKISSIVNGPVHYSLPLFLKKKMKGRISLDVEMLEETKTYIETNNISCKFNEEVFGRYSMTVKYSSDVSKESGHSEATKSLSWNYEEIEDPRYVPRVEFWANIKTIRDSSIQIKIHKHHKSGYEFAGTCWLSFSKLFKESSEIYRPEGSQESESTAKSKLDIYALKNSFDCSYVKSFNEGIWFDGRRIGTIKGSLIIGNLPVFQQLIIGVSTEDGVLPQGSLYTYARNSIFQRTVIPEEIHKITEFTRKLKKSMISKQIEVNPIISERLLFEERKLIIDSLIDLLNYSQKESMKCFLYSNEEAVLKAQDLFIELGSNLIEYIDSVTYDIKPYFFSCLTHLIKRGELAIGYLAFAKGSKNFSSQKTEIAARYLSIMHRMLKISLTYFVLKGLDELIQEFVYCILVKAWFRIPEFRKTMMDCLRRKSFYPIEEWRNLEIDLEDEKPQSEVISIFDWQSSFYAMLPSEIKFDQLQSCISESSWKKKMTKRGLEFFKFLKEWVEQVNGQVVSQNIRWANIPGYPFLLKCMLLEMKEREILKYPDILVSSICSMLHNSKIINALVKILFEKTNIYSAKTVQETFKLLGKFFKTMYEYKRKIPSSFDTDFFVKGIKVTINCDIGLNIAKCLEFFYWNYHMIKDNLRKEIIYSLLLKKQFKRLFLHWHSEVRKVFCYLLIFRILSLEFLSFETSEDSDTLLDGKIKKKVAYKLAKLEEIDDPEQLPYLKAAKEQYALIGEEYARWSSRIPKSPRTLLYGWSDSFPYPEIRVKAAFVDLGEKHIDDIW</sequence>
<reference evidence="1" key="1">
    <citation type="submission" date="2021-09" db="EMBL/GenBank/DDBJ databases">
        <authorList>
            <consortium name="AG Swart"/>
            <person name="Singh M."/>
            <person name="Singh A."/>
            <person name="Seah K."/>
            <person name="Emmerich C."/>
        </authorList>
    </citation>
    <scope>NUCLEOTIDE SEQUENCE</scope>
    <source>
        <strain evidence="1">ATCC30299</strain>
    </source>
</reference>
<dbReference type="AlphaFoldDB" id="A0AAU9KBY9"/>
<evidence type="ECO:0000313" key="2">
    <source>
        <dbReference type="Proteomes" id="UP001162131"/>
    </source>
</evidence>
<dbReference type="Pfam" id="PF08578">
    <property type="entry name" value="DUF1765"/>
    <property type="match status" value="1"/>
</dbReference>
<dbReference type="Proteomes" id="UP001162131">
    <property type="component" value="Unassembled WGS sequence"/>
</dbReference>
<dbReference type="EMBL" id="CAJZBQ010000056">
    <property type="protein sequence ID" value="CAG9333105.1"/>
    <property type="molecule type" value="Genomic_DNA"/>
</dbReference>